<evidence type="ECO:0000313" key="2">
    <source>
        <dbReference type="Proteomes" id="UP001202328"/>
    </source>
</evidence>
<protein>
    <submittedName>
        <fullName evidence="1">Uncharacterized protein</fullName>
    </submittedName>
</protein>
<dbReference type="AlphaFoldDB" id="A0AAD4X6P6"/>
<comment type="caution">
    <text evidence="1">The sequence shown here is derived from an EMBL/GenBank/DDBJ whole genome shotgun (WGS) entry which is preliminary data.</text>
</comment>
<proteinExistence type="predicted"/>
<sequence length="73" mass="8306">SITDKLGTVDEDGTENRDEAPLKWFYPAHSQSQKFILFSAATRTDILLDKTEFFISRNTATNEFDDQITCSTL</sequence>
<evidence type="ECO:0000313" key="1">
    <source>
        <dbReference type="EMBL" id="KAI3849830.1"/>
    </source>
</evidence>
<accession>A0AAD4X6P6</accession>
<keyword evidence="2" id="KW-1185">Reference proteome</keyword>
<reference evidence="1" key="1">
    <citation type="submission" date="2022-04" db="EMBL/GenBank/DDBJ databases">
        <title>A functionally conserved STORR gene fusion in Papaver species that diverged 16.8 million years ago.</title>
        <authorList>
            <person name="Catania T."/>
        </authorList>
    </citation>
    <scope>NUCLEOTIDE SEQUENCE</scope>
    <source>
        <strain evidence="1">S-188037</strain>
    </source>
</reference>
<dbReference type="EMBL" id="JAJJMB010016078">
    <property type="protein sequence ID" value="KAI3849830.1"/>
    <property type="molecule type" value="Genomic_DNA"/>
</dbReference>
<dbReference type="Proteomes" id="UP001202328">
    <property type="component" value="Unassembled WGS sequence"/>
</dbReference>
<feature type="non-terminal residue" evidence="1">
    <location>
        <position position="1"/>
    </location>
</feature>
<gene>
    <name evidence="1" type="ORF">MKW98_026744</name>
</gene>
<name>A0AAD4X6P6_9MAGN</name>
<organism evidence="1 2">
    <name type="scientific">Papaver atlanticum</name>
    <dbReference type="NCBI Taxonomy" id="357466"/>
    <lineage>
        <taxon>Eukaryota</taxon>
        <taxon>Viridiplantae</taxon>
        <taxon>Streptophyta</taxon>
        <taxon>Embryophyta</taxon>
        <taxon>Tracheophyta</taxon>
        <taxon>Spermatophyta</taxon>
        <taxon>Magnoliopsida</taxon>
        <taxon>Ranunculales</taxon>
        <taxon>Papaveraceae</taxon>
        <taxon>Papaveroideae</taxon>
        <taxon>Papaver</taxon>
    </lineage>
</organism>